<accession>A0ABU9R9D5</accession>
<dbReference type="RefSeq" id="WP_342959272.1">
    <property type="nucleotide sequence ID" value="NZ_JAZHFZ010000030.1"/>
</dbReference>
<dbReference type="EMBL" id="JAZHGA010000026">
    <property type="protein sequence ID" value="MEM5343657.1"/>
    <property type="molecule type" value="Genomic_DNA"/>
</dbReference>
<gene>
    <name evidence="2" type="ORF">V4C56_29070</name>
</gene>
<proteinExistence type="predicted"/>
<evidence type="ECO:0000313" key="3">
    <source>
        <dbReference type="Proteomes" id="UP001481677"/>
    </source>
</evidence>
<feature type="coiled-coil region" evidence="1">
    <location>
        <begin position="326"/>
        <end position="356"/>
    </location>
</feature>
<evidence type="ECO:0000256" key="1">
    <source>
        <dbReference type="SAM" id="Coils"/>
    </source>
</evidence>
<name>A0ABU9R9D5_9BURK</name>
<protein>
    <submittedName>
        <fullName evidence="2">Uncharacterized protein</fullName>
    </submittedName>
</protein>
<keyword evidence="1" id="KW-0175">Coiled coil</keyword>
<keyword evidence="3" id="KW-1185">Reference proteome</keyword>
<evidence type="ECO:0000313" key="2">
    <source>
        <dbReference type="EMBL" id="MEM5343657.1"/>
    </source>
</evidence>
<sequence>MSKNTNETALHANPFFVLGVTTRDNRRKIVEIAEERSLQLDSDICQKARSDLTNLRTRLSAEMGWMPGAAPSVAEKLVATLSDNPKTVRAVSNLSGLARANIMAAACELVAEDESVSSLVSFVCSFVDVVESIDPNQVLRDVNEDRRVAGFSEIQGMDLVEEELQERRKTYRSAIKNLLDTLEPAKLIETMSTVVRRTVDNNQHVPVLLEDLVNSYEIETQGFLQKEAENISILIRTVRDAAPRGAQAVGSLMDRLEKVSRNWHSVALPILVCAKSRGIVHGPSNVVANELRNLAVDLTNEHGLLDQTDRLTQLLRELFIELPEVAERLGEDAESIKNLRRQAEERERNSEQWERDITFSGEVGVVFKDELGISSQGIRWKGRSIPLESITRVRWGGVRRSVNGIPTGTDYTIAIGDNHSTQVVGLRREVTYSGFIKALWPAVCVRLMIEMMSALEKGQSFSFGDFVVEDDGVVLVQHRLLEANRKVRLGWHEVHVWSADGKFVIGKKEDKKTYGAASYIDAWNTHLVEHVIRGAFKKGSNTLSGYLKD</sequence>
<dbReference type="Proteomes" id="UP001481677">
    <property type="component" value="Unassembled WGS sequence"/>
</dbReference>
<comment type="caution">
    <text evidence="2">The sequence shown here is derived from an EMBL/GenBank/DDBJ whole genome shotgun (WGS) entry which is preliminary data.</text>
</comment>
<organism evidence="2 3">
    <name type="scientific">Paraburkholderia azotifigens</name>
    <dbReference type="NCBI Taxonomy" id="2057004"/>
    <lineage>
        <taxon>Bacteria</taxon>
        <taxon>Pseudomonadati</taxon>
        <taxon>Pseudomonadota</taxon>
        <taxon>Betaproteobacteria</taxon>
        <taxon>Burkholderiales</taxon>
        <taxon>Burkholderiaceae</taxon>
        <taxon>Paraburkholderia</taxon>
    </lineage>
</organism>
<reference evidence="2 3" key="1">
    <citation type="submission" date="2024-01" db="EMBL/GenBank/DDBJ databases">
        <title>The diversity of rhizobia nodulating Mimosa spp. in eleven states of Brazil covering several biomes is determined by host plant, location, and edaphic factors.</title>
        <authorList>
            <person name="Rouws L."/>
            <person name="Barauna A."/>
            <person name="Beukes C."/>
            <person name="De Faria S.M."/>
            <person name="Gross E."/>
            <person name="Dos Reis Junior F.B."/>
            <person name="Simon M."/>
            <person name="Maluk M."/>
            <person name="Odee D.W."/>
            <person name="Kenicer G."/>
            <person name="Young J.P.W."/>
            <person name="Reis V.M."/>
            <person name="Zilli J."/>
            <person name="James E.K."/>
        </authorList>
    </citation>
    <scope>NUCLEOTIDE SEQUENCE [LARGE SCALE GENOMIC DNA]</scope>
    <source>
        <strain evidence="2 3">JPY530</strain>
    </source>
</reference>